<comment type="caution">
    <text evidence="2">The sequence shown here is derived from an EMBL/GenBank/DDBJ whole genome shotgun (WGS) entry which is preliminary data.</text>
</comment>
<sequence>MVVLSNSLKVTFPEVRGIPVSVSGAFEELAPYGEIMRLELLQDQAQVVVSYYDSRCAARVADELGSRCTWEPQYGQCTVRASGKVELPESTLGQICGACKDESSDLYSLIFYDVRAAETFAAEVGLIVDSAPKDKAFIAPARRLRAAPSAPRYLNDLGISQVVWADLDSGLETRTTLRINRLNSKLCNPKRFEMLLEEAGLAQYVDVFRTFTTARGDFGTALMNMTSTVGVKMVAKFFHGRQWGKTMPVSVSFAVTQGRDEVLAKYPMQDCQLGVATRASKAEPLQVMFTSVENGSEASTEVSDEGESDGSSCGSTGLRWAGPTRDREVGSSSKETEVAGVFQPWKDQPNPPSALCLSKMRRPSASSGESVVIEMHSMPEEGSRELLPVVHPAHLVAGMSGAATRQGDDRLRMQTNHMLRCTICKSGTAMVEGEEDNIWSKAGVVVHHCSERHRKTWSVGRFGQSPVRPGENSLLGRLVALGNRREDSDEDPEAQLEDLIDTRTCVALVIYLGMFWAGDVVLCCIIALYELSVLQLVMLAILRRRDVTFTASTSSASTGTRPAEETRESTQPVREIQLRTLGRTRDAVGRACDSGIQADRKVARPKESKAAASQEVKQETEGEAEAEAFAADPFGDKGILSAVSELSDLQQEWKEKMKHPSFRKAGPPRMKRPPPQAVLDEQERRHKMEEIDTLELQLKEAKNVAAAARRAAQAAEQLAEAAAKEAESGSEDGQTSQHVSEKKEEVDLQHQAEARVQARRRQEAKERRDRQRKEAEEKRLKEAEADAKAKELERQTKERIQERRRSERARDRQLQEEMERESELKEQRSQQAAEELQQQALKRLADKEQVERHLADELAKMEAEAKRQQAQENQARAEELRQKTRRRMQQYTRQQRDQWMAQEEARRRKMEEEAQAADDKIMQAIQSQERAKARAAEFKHREKSVEKARAMLEEEQQIRQQELAEVAHMERQRKRHWRAELARGATPLRSEVSSSRASSHPPLRPAPVRPVYESFGGRSAESSRASTPKCPIWSIVDGDESRPPPRPLPRPTPHEQKKVPLQRLTRAVSQPPSPSALGSGACSGASTPEHWDEPSHFVEEVTAYPENPRCVQETQADDASTPSSVGPGAPKSPKPWKQKAIQVNSAAHYLDALKAARGVAKAKTRPTPGSKGYAEQLRLRAEDVEAKQREEEDVRMERGYAALQRVQQRARQAASPTSSSRLSG</sequence>
<feature type="compositionally biased region" description="Low complexity" evidence="1">
    <location>
        <begin position="889"/>
        <end position="902"/>
    </location>
</feature>
<feature type="compositionally biased region" description="Low complexity" evidence="1">
    <location>
        <begin position="1205"/>
        <end position="1214"/>
    </location>
</feature>
<organism evidence="2 3">
    <name type="scientific">Durusdinium trenchii</name>
    <dbReference type="NCBI Taxonomy" id="1381693"/>
    <lineage>
        <taxon>Eukaryota</taxon>
        <taxon>Sar</taxon>
        <taxon>Alveolata</taxon>
        <taxon>Dinophyceae</taxon>
        <taxon>Suessiales</taxon>
        <taxon>Symbiodiniaceae</taxon>
        <taxon>Durusdinium</taxon>
    </lineage>
</organism>
<accession>A0ABP0IP90</accession>
<feature type="compositionally biased region" description="Basic and acidic residues" evidence="1">
    <location>
        <begin position="760"/>
        <end position="828"/>
    </location>
</feature>
<dbReference type="Proteomes" id="UP001642484">
    <property type="component" value="Unassembled WGS sequence"/>
</dbReference>
<feature type="compositionally biased region" description="Low complexity" evidence="1">
    <location>
        <begin position="1075"/>
        <end position="1086"/>
    </location>
</feature>
<reference evidence="2 3" key="1">
    <citation type="submission" date="2024-02" db="EMBL/GenBank/DDBJ databases">
        <authorList>
            <person name="Chen Y."/>
            <person name="Shah S."/>
            <person name="Dougan E. K."/>
            <person name="Thang M."/>
            <person name="Chan C."/>
        </authorList>
    </citation>
    <scope>NUCLEOTIDE SEQUENCE [LARGE SCALE GENOMIC DNA]</scope>
</reference>
<feature type="compositionally biased region" description="Low complexity" evidence="1">
    <location>
        <begin position="829"/>
        <end position="842"/>
    </location>
</feature>
<gene>
    <name evidence="2" type="ORF">CCMP2556_LOCUS7244</name>
</gene>
<feature type="compositionally biased region" description="Low complexity" evidence="1">
    <location>
        <begin position="703"/>
        <end position="721"/>
    </location>
</feature>
<evidence type="ECO:0000313" key="3">
    <source>
        <dbReference type="Proteomes" id="UP001642484"/>
    </source>
</evidence>
<feature type="region of interest" description="Disordered" evidence="1">
    <location>
        <begin position="596"/>
        <end position="623"/>
    </location>
</feature>
<feature type="region of interest" description="Disordered" evidence="1">
    <location>
        <begin position="860"/>
        <end position="916"/>
    </location>
</feature>
<feature type="compositionally biased region" description="Basic and acidic residues" evidence="1">
    <location>
        <begin position="681"/>
        <end position="690"/>
    </location>
</feature>
<feature type="compositionally biased region" description="Basic and acidic residues" evidence="1">
    <location>
        <begin position="598"/>
        <end position="609"/>
    </location>
</feature>
<feature type="region of interest" description="Disordered" evidence="1">
    <location>
        <begin position="977"/>
        <end position="1138"/>
    </location>
</feature>
<name>A0ABP0IP90_9DINO</name>
<feature type="compositionally biased region" description="Basic and acidic residues" evidence="1">
    <location>
        <begin position="324"/>
        <end position="335"/>
    </location>
</feature>
<feature type="compositionally biased region" description="Basic and acidic residues" evidence="1">
    <location>
        <begin position="739"/>
        <end position="753"/>
    </location>
</feature>
<evidence type="ECO:0000256" key="1">
    <source>
        <dbReference type="SAM" id="MobiDB-lite"/>
    </source>
</evidence>
<dbReference type="EMBL" id="CAXAMN010003191">
    <property type="protein sequence ID" value="CAK9003327.1"/>
    <property type="molecule type" value="Genomic_DNA"/>
</dbReference>
<keyword evidence="3" id="KW-1185">Reference proteome</keyword>
<feature type="region of interest" description="Disordered" evidence="1">
    <location>
        <begin position="653"/>
        <end position="848"/>
    </location>
</feature>
<feature type="compositionally biased region" description="Basic and acidic residues" evidence="1">
    <location>
        <begin position="903"/>
        <end position="916"/>
    </location>
</feature>
<feature type="region of interest" description="Disordered" evidence="1">
    <location>
        <begin position="293"/>
        <end position="335"/>
    </location>
</feature>
<feature type="compositionally biased region" description="Polar residues" evidence="1">
    <location>
        <begin position="1112"/>
        <end position="1124"/>
    </location>
</feature>
<feature type="region of interest" description="Disordered" evidence="1">
    <location>
        <begin position="1205"/>
        <end position="1224"/>
    </location>
</feature>
<feature type="compositionally biased region" description="Basic and acidic residues" evidence="1">
    <location>
        <begin position="1089"/>
        <end position="1099"/>
    </location>
</feature>
<feature type="compositionally biased region" description="Low complexity" evidence="1">
    <location>
        <begin position="987"/>
        <end position="1001"/>
    </location>
</feature>
<feature type="compositionally biased region" description="Polar residues" evidence="1">
    <location>
        <begin position="1215"/>
        <end position="1224"/>
    </location>
</feature>
<feature type="compositionally biased region" description="Basic and acidic residues" evidence="1">
    <location>
        <begin position="860"/>
        <end position="882"/>
    </location>
</feature>
<proteinExistence type="predicted"/>
<evidence type="ECO:0000313" key="2">
    <source>
        <dbReference type="EMBL" id="CAK9003327.1"/>
    </source>
</evidence>
<protein>
    <submittedName>
        <fullName evidence="2">Uncharacterized protein</fullName>
    </submittedName>
</protein>
<feature type="region of interest" description="Disordered" evidence="1">
    <location>
        <begin position="552"/>
        <end position="572"/>
    </location>
</feature>